<evidence type="ECO:0000256" key="2">
    <source>
        <dbReference type="ARBA" id="ARBA00023219"/>
    </source>
</evidence>
<dbReference type="InterPro" id="IPR052404">
    <property type="entry name" value="SPP1-like_terminase"/>
</dbReference>
<evidence type="ECO:0000313" key="4">
    <source>
        <dbReference type="Proteomes" id="UP000700800"/>
    </source>
</evidence>
<protein>
    <submittedName>
        <fullName evidence="3">Terminase small subunit</fullName>
    </submittedName>
</protein>
<comment type="caution">
    <text evidence="3">The sequence shown here is derived from an EMBL/GenBank/DDBJ whole genome shotgun (WGS) entry which is preliminary data.</text>
</comment>
<dbReference type="Gene3D" id="1.10.10.1400">
    <property type="entry name" value="Terminase, small subunit, N-terminal DNA-binding domain, HTH motif"/>
    <property type="match status" value="1"/>
</dbReference>
<reference evidence="3" key="1">
    <citation type="submission" date="2019-04" db="EMBL/GenBank/DDBJ databases">
        <title>Evolution of Biomass-Degrading Anaerobic Consortia Revealed by Metagenomics.</title>
        <authorList>
            <person name="Peng X."/>
        </authorList>
    </citation>
    <scope>NUCLEOTIDE SEQUENCE</scope>
    <source>
        <strain evidence="3">SIG195</strain>
    </source>
</reference>
<keyword evidence="2" id="KW-0231">Viral genome packaging</keyword>
<name>A0A927XKF1_9STRE</name>
<dbReference type="EMBL" id="SVAF01000017">
    <property type="protein sequence ID" value="MBE6165029.1"/>
    <property type="molecule type" value="Genomic_DNA"/>
</dbReference>
<dbReference type="GO" id="GO:0051276">
    <property type="term" value="P:chromosome organization"/>
    <property type="evidence" value="ECO:0007669"/>
    <property type="project" value="InterPro"/>
</dbReference>
<evidence type="ECO:0000256" key="1">
    <source>
        <dbReference type="ARBA" id="ARBA00022612"/>
    </source>
</evidence>
<dbReference type="Gene3D" id="6.10.140.2160">
    <property type="match status" value="1"/>
</dbReference>
<dbReference type="InterPro" id="IPR038713">
    <property type="entry name" value="Terminase_Gp1_N_sf"/>
</dbReference>
<accession>A0A927XKF1</accession>
<dbReference type="PANTHER" id="PTHR41328">
    <property type="entry name" value="TERMINASE SMALL SUBUNIT-RELATED"/>
    <property type="match status" value="1"/>
</dbReference>
<evidence type="ECO:0000313" key="3">
    <source>
        <dbReference type="EMBL" id="MBE6165029.1"/>
    </source>
</evidence>
<proteinExistence type="predicted"/>
<organism evidence="3 4">
    <name type="scientific">Streptococcus gallolyticus</name>
    <dbReference type="NCBI Taxonomy" id="315405"/>
    <lineage>
        <taxon>Bacteria</taxon>
        <taxon>Bacillati</taxon>
        <taxon>Bacillota</taxon>
        <taxon>Bacilli</taxon>
        <taxon>Lactobacillales</taxon>
        <taxon>Streptococcaceae</taxon>
        <taxon>Streptococcus</taxon>
    </lineage>
</organism>
<dbReference type="PANTHER" id="PTHR41328:SF2">
    <property type="entry name" value="TERMINASE SMALL SUBUNIT"/>
    <property type="match status" value="1"/>
</dbReference>
<dbReference type="Proteomes" id="UP000700800">
    <property type="component" value="Unassembled WGS sequence"/>
</dbReference>
<gene>
    <name evidence="3" type="ORF">E7156_06980</name>
</gene>
<sequence length="148" mass="16574">MTKLTLKQQRFADEYIISGNATDAAIKAGYATRSARAIGQENLTKPDIKSYIDERLSEIQSEKIANQEEVMQVLTSVLRGEREEEVVELNKETGKFVKTTKKPDTSAVIRAANEIMKRYPLPKEIKLEANVTTNKLDGILAQLEDDSS</sequence>
<dbReference type="AlphaFoldDB" id="A0A927XKF1"/>
<dbReference type="InterPro" id="IPR005335">
    <property type="entry name" value="Terminase_ssu"/>
</dbReference>
<dbReference type="Pfam" id="PF03592">
    <property type="entry name" value="Terminase_2"/>
    <property type="match status" value="1"/>
</dbReference>
<keyword evidence="1" id="KW-1188">Viral release from host cell</keyword>